<dbReference type="SUPFAM" id="SSF51735">
    <property type="entry name" value="NAD(P)-binding Rossmann-fold domains"/>
    <property type="match status" value="1"/>
</dbReference>
<keyword evidence="3" id="KW-0560">Oxidoreductase</keyword>
<dbReference type="PRINTS" id="PR00081">
    <property type="entry name" value="GDHRDH"/>
</dbReference>
<dbReference type="Pfam" id="PF13561">
    <property type="entry name" value="adh_short_C2"/>
    <property type="match status" value="1"/>
</dbReference>
<dbReference type="NCBIfam" id="NF047420">
    <property type="entry name" value="EF_P_mod_YmfI"/>
    <property type="match status" value="1"/>
</dbReference>
<dbReference type="NCBIfam" id="NF005559">
    <property type="entry name" value="PRK07231.1"/>
    <property type="match status" value="1"/>
</dbReference>
<dbReference type="EC" id="1.1.1.47" evidence="3"/>
<protein>
    <submittedName>
        <fullName evidence="3">Glucose 1-dehydrogenase 2</fullName>
        <ecNumber evidence="3">1.1.1.47</ecNumber>
    </submittedName>
</protein>
<dbReference type="GO" id="GO:0047936">
    <property type="term" value="F:glucose 1-dehydrogenase [NAD(P)+] activity"/>
    <property type="evidence" value="ECO:0007669"/>
    <property type="project" value="UniProtKB-EC"/>
</dbReference>
<accession>A0ABP2AQJ6</accession>
<dbReference type="PROSITE" id="PS00061">
    <property type="entry name" value="ADH_SHORT"/>
    <property type="match status" value="1"/>
</dbReference>
<keyword evidence="2" id="KW-0753">Steroid metabolism</keyword>
<dbReference type="RefSeq" id="WP_055259220.1">
    <property type="nucleotide sequence ID" value="NZ_CABIXL010000005.1"/>
</dbReference>
<comment type="similarity">
    <text evidence="1">Belongs to the short-chain dehydrogenases/reductases (SDR) family.</text>
</comment>
<keyword evidence="2" id="KW-0443">Lipid metabolism</keyword>
<name>A0ABP2AQJ6_SARVE</name>
<dbReference type="PRINTS" id="PR00080">
    <property type="entry name" value="SDRFAMILY"/>
</dbReference>
<dbReference type="Gene3D" id="3.40.50.720">
    <property type="entry name" value="NAD(P)-binding Rossmann-like Domain"/>
    <property type="match status" value="1"/>
</dbReference>
<evidence type="ECO:0000256" key="2">
    <source>
        <dbReference type="ARBA" id="ARBA00023221"/>
    </source>
</evidence>
<reference evidence="3 4" key="1">
    <citation type="submission" date="2015-09" db="EMBL/GenBank/DDBJ databases">
        <authorList>
            <consortium name="Pathogen Informatics"/>
            <person name="Wu L."/>
            <person name="Ma J."/>
        </authorList>
    </citation>
    <scope>NUCLEOTIDE SEQUENCE [LARGE SCALE GENOMIC DNA]</scope>
    <source>
        <strain evidence="3 4">2789STDY5834858</strain>
    </source>
</reference>
<evidence type="ECO:0000313" key="3">
    <source>
        <dbReference type="EMBL" id="CUN97596.1"/>
    </source>
</evidence>
<dbReference type="Proteomes" id="UP000095488">
    <property type="component" value="Unassembled WGS sequence"/>
</dbReference>
<evidence type="ECO:0000256" key="1">
    <source>
        <dbReference type="ARBA" id="ARBA00006484"/>
    </source>
</evidence>
<organism evidence="3 4">
    <name type="scientific">Sarcina ventriculi</name>
    <name type="common">Clostridium ventriculi</name>
    <dbReference type="NCBI Taxonomy" id="1267"/>
    <lineage>
        <taxon>Bacteria</taxon>
        <taxon>Bacillati</taxon>
        <taxon>Bacillota</taxon>
        <taxon>Clostridia</taxon>
        <taxon>Eubacteriales</taxon>
        <taxon>Clostridiaceae</taxon>
        <taxon>Sarcina</taxon>
    </lineage>
</organism>
<dbReference type="PANTHER" id="PTHR42879:SF2">
    <property type="entry name" value="3-OXOACYL-[ACYL-CARRIER-PROTEIN] REDUCTASE FABG"/>
    <property type="match status" value="1"/>
</dbReference>
<gene>
    <name evidence="3" type="primary">ycdF</name>
    <name evidence="3" type="ORF">ERS852473_01555</name>
</gene>
<sequence>MNKLSGKVAYITGASKGIGEAIAIELGKLGASVIVGFNNDLEGAKRVVNTIKENNGYAVALKGDISKSNDILDIKDFIEKKFGKLDILVNNAGISNLGLFMDYSLDDIDNLINVNLTGTMKLTNALFDLIREGKNQSIINISSIWGNVGASCEVLYSASKGGINLFTKALAKEVASLGIRVNAVAPGVINTKMNSWLKDEEKKDLEDEIPLNRFGETSEISKVVAFLCSDDSSYLTGQIITVDGGML</sequence>
<evidence type="ECO:0000313" key="4">
    <source>
        <dbReference type="Proteomes" id="UP000095488"/>
    </source>
</evidence>
<comment type="caution">
    <text evidence="3">The sequence shown here is derived from an EMBL/GenBank/DDBJ whole genome shotgun (WGS) entry which is preliminary data.</text>
</comment>
<dbReference type="InterPro" id="IPR020904">
    <property type="entry name" value="Sc_DH/Rdtase_CS"/>
</dbReference>
<keyword evidence="4" id="KW-1185">Reference proteome</keyword>
<proteinExistence type="inferred from homology"/>
<dbReference type="InterPro" id="IPR050259">
    <property type="entry name" value="SDR"/>
</dbReference>
<dbReference type="InterPro" id="IPR036291">
    <property type="entry name" value="NAD(P)-bd_dom_sf"/>
</dbReference>
<dbReference type="PANTHER" id="PTHR42879">
    <property type="entry name" value="3-OXOACYL-(ACYL-CARRIER-PROTEIN) REDUCTASE"/>
    <property type="match status" value="1"/>
</dbReference>
<dbReference type="EMBL" id="CYZR01000005">
    <property type="protein sequence ID" value="CUN97596.1"/>
    <property type="molecule type" value="Genomic_DNA"/>
</dbReference>
<dbReference type="InterPro" id="IPR002347">
    <property type="entry name" value="SDR_fam"/>
</dbReference>